<evidence type="ECO:0000256" key="1">
    <source>
        <dbReference type="ARBA" id="ARBA00010271"/>
    </source>
</evidence>
<keyword evidence="4" id="KW-1185">Reference proteome</keyword>
<name>A0AAD7XJT6_9STRA</name>
<dbReference type="PANTHER" id="PTHR11062:SF117">
    <property type="entry name" value="XYLOGLUCAN-SPECIFIC GALACTURONOSYLTRANSFERASE 1"/>
    <property type="match status" value="1"/>
</dbReference>
<dbReference type="InterPro" id="IPR004263">
    <property type="entry name" value="Exostosin"/>
</dbReference>
<evidence type="ECO:0000259" key="2">
    <source>
        <dbReference type="Pfam" id="PF03016"/>
    </source>
</evidence>
<organism evidence="3 4">
    <name type="scientific">Chrysophaeum taylorii</name>
    <dbReference type="NCBI Taxonomy" id="2483200"/>
    <lineage>
        <taxon>Eukaryota</taxon>
        <taxon>Sar</taxon>
        <taxon>Stramenopiles</taxon>
        <taxon>Ochrophyta</taxon>
        <taxon>Pelagophyceae</taxon>
        <taxon>Pelagomonadales</taxon>
        <taxon>Pelagomonadaceae</taxon>
        <taxon>Chrysophaeum</taxon>
    </lineage>
</organism>
<evidence type="ECO:0000313" key="3">
    <source>
        <dbReference type="EMBL" id="KAJ8600976.1"/>
    </source>
</evidence>
<comment type="caution">
    <text evidence="3">The sequence shown here is derived from an EMBL/GenBank/DDBJ whole genome shotgun (WGS) entry which is preliminary data.</text>
</comment>
<sequence length="494" mass="55009">MKESTIFRLFWCLVVGALVVRVWSVVRSARVELVDDDDEIDEASPGVAHAVENIAEVPKKVKIYIYELGPRLQPWLNDSENIGQYSLGSVMFERMIVDSRRTRDPSKATLYVVPVDLSRMTFGDDKLPPHEICALVAEARRRVEAVKKPRTRFFGEAPVSYASRRNGLDHVVPVARVASSMYWGWGKSCADTFNWLRSMQWVTIEPPYRVDAETGEAVVDHSDIPPMGGAPRHHIVPYTTGVRFRSRDDAELLRRYQRSANRTYLVAQSIGDHARKGSSLRSNLKVACARLSPGICATDWRAARALTLQRNRKTAGPLKHFEQWLVHSTPHVALYASATFCVQPPGVTPTRTAVYQCLLAGSIPVFFESFLVDALNPLFSPAPLVTTSVVQQQEKPFQHTPSKGDDDWTQSGPHPWAVVVSTKRATANPFAEVYGKLARMDRDVVDDMRRTIAQAAPRLQYALPGANIAGDAYDYAIARAVITANNAIANAKDL</sequence>
<proteinExistence type="inferred from homology"/>
<dbReference type="PANTHER" id="PTHR11062">
    <property type="entry name" value="EXOSTOSIN HEPARAN SULFATE GLYCOSYLTRANSFERASE -RELATED"/>
    <property type="match status" value="1"/>
</dbReference>
<dbReference type="Pfam" id="PF03016">
    <property type="entry name" value="Exostosin_GT47"/>
    <property type="match status" value="1"/>
</dbReference>
<gene>
    <name evidence="3" type="ORF">CTAYLR_006318</name>
</gene>
<evidence type="ECO:0000313" key="4">
    <source>
        <dbReference type="Proteomes" id="UP001230188"/>
    </source>
</evidence>
<accession>A0AAD7XJT6</accession>
<feature type="domain" description="Exostosin GT47" evidence="2">
    <location>
        <begin position="59"/>
        <end position="367"/>
    </location>
</feature>
<reference evidence="3" key="1">
    <citation type="submission" date="2023-01" db="EMBL/GenBank/DDBJ databases">
        <title>Metagenome sequencing of chrysophaentin producing Chrysophaeum taylorii.</title>
        <authorList>
            <person name="Davison J."/>
            <person name="Bewley C."/>
        </authorList>
    </citation>
    <scope>NUCLEOTIDE SEQUENCE</scope>
    <source>
        <strain evidence="3">NIES-1699</strain>
    </source>
</reference>
<dbReference type="EMBL" id="JAQMWT010000464">
    <property type="protein sequence ID" value="KAJ8600976.1"/>
    <property type="molecule type" value="Genomic_DNA"/>
</dbReference>
<comment type="similarity">
    <text evidence="1">Belongs to the glycosyltransferase 47 family.</text>
</comment>
<protein>
    <recommendedName>
        <fullName evidence="2">Exostosin GT47 domain-containing protein</fullName>
    </recommendedName>
</protein>
<dbReference type="Proteomes" id="UP001230188">
    <property type="component" value="Unassembled WGS sequence"/>
</dbReference>
<dbReference type="AlphaFoldDB" id="A0AAD7XJT6"/>
<dbReference type="InterPro" id="IPR040911">
    <property type="entry name" value="Exostosin_GT47"/>
</dbReference>
<dbReference type="GO" id="GO:0016757">
    <property type="term" value="F:glycosyltransferase activity"/>
    <property type="evidence" value="ECO:0007669"/>
    <property type="project" value="InterPro"/>
</dbReference>